<dbReference type="AlphaFoldDB" id="A0A226ESA7"/>
<accession>A0A226ESA7</accession>
<protein>
    <submittedName>
        <fullName evidence="2">Uncharacterized protein</fullName>
    </submittedName>
</protein>
<dbReference type="Proteomes" id="UP000198287">
    <property type="component" value="Unassembled WGS sequence"/>
</dbReference>
<feature type="region of interest" description="Disordered" evidence="1">
    <location>
        <begin position="1"/>
        <end position="24"/>
    </location>
</feature>
<feature type="compositionally biased region" description="Gly residues" evidence="1">
    <location>
        <begin position="110"/>
        <end position="121"/>
    </location>
</feature>
<feature type="region of interest" description="Disordered" evidence="1">
    <location>
        <begin position="93"/>
        <end position="131"/>
    </location>
</feature>
<evidence type="ECO:0000256" key="1">
    <source>
        <dbReference type="SAM" id="MobiDB-lite"/>
    </source>
</evidence>
<sequence length="131" mass="13655">MGQGFSSICTRGGSDSSTSGGGGGAIQNWFKKFNKISVAHSKPGMSEQSSSVIKKDIIPLTASNKVAPPQSFSLRIYKDAPLTVHLFDFNAKSHHGHSRSNKFQGRKKGGGFGDGGGGGENGSKRGAWGTL</sequence>
<comment type="caution">
    <text evidence="2">The sequence shown here is derived from an EMBL/GenBank/DDBJ whole genome shotgun (WGS) entry which is preliminary data.</text>
</comment>
<reference evidence="2 3" key="1">
    <citation type="submission" date="2015-12" db="EMBL/GenBank/DDBJ databases">
        <title>The genome of Folsomia candida.</title>
        <authorList>
            <person name="Faddeeva A."/>
            <person name="Derks M.F."/>
            <person name="Anvar Y."/>
            <person name="Smit S."/>
            <person name="Van Straalen N."/>
            <person name="Roelofs D."/>
        </authorList>
    </citation>
    <scope>NUCLEOTIDE SEQUENCE [LARGE SCALE GENOMIC DNA]</scope>
    <source>
        <strain evidence="2 3">VU population</strain>
        <tissue evidence="2">Whole body</tissue>
    </source>
</reference>
<keyword evidence="3" id="KW-1185">Reference proteome</keyword>
<organism evidence="2 3">
    <name type="scientific">Folsomia candida</name>
    <name type="common">Springtail</name>
    <dbReference type="NCBI Taxonomy" id="158441"/>
    <lineage>
        <taxon>Eukaryota</taxon>
        <taxon>Metazoa</taxon>
        <taxon>Ecdysozoa</taxon>
        <taxon>Arthropoda</taxon>
        <taxon>Hexapoda</taxon>
        <taxon>Collembola</taxon>
        <taxon>Entomobryomorpha</taxon>
        <taxon>Isotomoidea</taxon>
        <taxon>Isotomidae</taxon>
        <taxon>Proisotominae</taxon>
        <taxon>Folsomia</taxon>
    </lineage>
</organism>
<evidence type="ECO:0000313" key="3">
    <source>
        <dbReference type="Proteomes" id="UP000198287"/>
    </source>
</evidence>
<evidence type="ECO:0000313" key="2">
    <source>
        <dbReference type="EMBL" id="OXA60493.1"/>
    </source>
</evidence>
<dbReference type="EMBL" id="LNIX01000002">
    <property type="protein sequence ID" value="OXA60493.1"/>
    <property type="molecule type" value="Genomic_DNA"/>
</dbReference>
<proteinExistence type="predicted"/>
<name>A0A226ESA7_FOLCA</name>
<gene>
    <name evidence="2" type="ORF">Fcan01_04305</name>
</gene>
<feature type="compositionally biased region" description="Basic residues" evidence="1">
    <location>
        <begin position="93"/>
        <end position="109"/>
    </location>
</feature>